<feature type="signal peptide" evidence="1">
    <location>
        <begin position="1"/>
        <end position="33"/>
    </location>
</feature>
<feature type="chain" id="PRO_5025021618" evidence="1">
    <location>
        <begin position="34"/>
        <end position="125"/>
    </location>
</feature>
<dbReference type="Proteomes" id="UP000278962">
    <property type="component" value="Unassembled WGS sequence"/>
</dbReference>
<comment type="caution">
    <text evidence="2">The sequence shown here is derived from an EMBL/GenBank/DDBJ whole genome shotgun (WGS) entry which is preliminary data.</text>
</comment>
<sequence>MNTKPRFTVKPRHLAAVALAVLAVPFAAGTASAAPVKGKRATWTKAATTSPATAATTPAPTTSAATVTSVHAIGGYVFYNVTYLEAVELWAAAVAAAPAGYTPPPVYSVSATTTVSGTVPGTDGR</sequence>
<keyword evidence="1" id="KW-0732">Signal</keyword>
<dbReference type="AlphaFoldDB" id="A0A660KYW4"/>
<reference evidence="2 3" key="1">
    <citation type="submission" date="2018-10" db="EMBL/GenBank/DDBJ databases">
        <title>Genomic Encyclopedia of Archaeal and Bacterial Type Strains, Phase II (KMG-II): from individual species to whole genera.</title>
        <authorList>
            <person name="Goeker M."/>
        </authorList>
    </citation>
    <scope>NUCLEOTIDE SEQUENCE [LARGE SCALE GENOMIC DNA]</scope>
    <source>
        <strain evidence="2 3">DSM 14954</strain>
    </source>
</reference>
<keyword evidence="3" id="KW-1185">Reference proteome</keyword>
<evidence type="ECO:0000256" key="1">
    <source>
        <dbReference type="SAM" id="SignalP"/>
    </source>
</evidence>
<name>A0A660KYW4_9ACTN</name>
<evidence type="ECO:0000313" key="2">
    <source>
        <dbReference type="EMBL" id="RKQ86134.1"/>
    </source>
</evidence>
<dbReference type="EMBL" id="RBIL01000002">
    <property type="protein sequence ID" value="RKQ86134.1"/>
    <property type="molecule type" value="Genomic_DNA"/>
</dbReference>
<accession>A0A660KYW4</accession>
<gene>
    <name evidence="2" type="ORF">C8N24_4144</name>
</gene>
<dbReference type="RefSeq" id="WP_121253619.1">
    <property type="nucleotide sequence ID" value="NZ_RBIL01000002.1"/>
</dbReference>
<protein>
    <submittedName>
        <fullName evidence="2">Uncharacterized protein</fullName>
    </submittedName>
</protein>
<organism evidence="2 3">
    <name type="scientific">Solirubrobacter pauli</name>
    <dbReference type="NCBI Taxonomy" id="166793"/>
    <lineage>
        <taxon>Bacteria</taxon>
        <taxon>Bacillati</taxon>
        <taxon>Actinomycetota</taxon>
        <taxon>Thermoleophilia</taxon>
        <taxon>Solirubrobacterales</taxon>
        <taxon>Solirubrobacteraceae</taxon>
        <taxon>Solirubrobacter</taxon>
    </lineage>
</organism>
<proteinExistence type="predicted"/>
<evidence type="ECO:0000313" key="3">
    <source>
        <dbReference type="Proteomes" id="UP000278962"/>
    </source>
</evidence>